<dbReference type="PANTHER" id="PTHR21860">
    <property type="entry name" value="TRANSCRIPTION INITIATION FACTOR IIIC TFIIIC , POLYPEPTIDE 6-RELATED"/>
    <property type="match status" value="1"/>
</dbReference>
<dbReference type="PANTHER" id="PTHR21860:SF2">
    <property type="entry name" value="GENERAL TRANSCRIPTION FACTOR 3C POLYPEPTIDE 6"/>
    <property type="match status" value="1"/>
</dbReference>
<sequence length="174" mass="19527">MEEEWEEEEQLVVAELSGLIDSDAFCKRGGMCKIMGISSEQPIVQVGRYVFAGEYEDALGTCVIFEDDQSKSSLNPVLKYKCHTMKKLMLQRTFLSERREGETSSGGIEVLNLNDGEVCGRASTVCRYGLDTSELQRNAGEDISDQSDTEKPETHQSSLKKNNVERQSRENLTE</sequence>
<feature type="region of interest" description="Disordered" evidence="1">
    <location>
        <begin position="137"/>
        <end position="174"/>
    </location>
</feature>
<organism evidence="3 4">
    <name type="scientific">Bagarius yarrelli</name>
    <name type="common">Goonch</name>
    <name type="synonym">Bagrus yarrelli</name>
    <dbReference type="NCBI Taxonomy" id="175774"/>
    <lineage>
        <taxon>Eukaryota</taxon>
        <taxon>Metazoa</taxon>
        <taxon>Chordata</taxon>
        <taxon>Craniata</taxon>
        <taxon>Vertebrata</taxon>
        <taxon>Euteleostomi</taxon>
        <taxon>Actinopterygii</taxon>
        <taxon>Neopterygii</taxon>
        <taxon>Teleostei</taxon>
        <taxon>Ostariophysi</taxon>
        <taxon>Siluriformes</taxon>
        <taxon>Sisoridae</taxon>
        <taxon>Sisorinae</taxon>
        <taxon>Bagarius</taxon>
    </lineage>
</organism>
<feature type="domain" description="Transcription factor TFIIIC triple barrel" evidence="2">
    <location>
        <begin position="6"/>
        <end position="95"/>
    </location>
</feature>
<dbReference type="InterPro" id="IPR042771">
    <property type="entry name" value="GTF3C6-like"/>
</dbReference>
<gene>
    <name evidence="3" type="ORF">Baya_4433</name>
</gene>
<feature type="compositionally biased region" description="Basic and acidic residues" evidence="1">
    <location>
        <begin position="162"/>
        <end position="174"/>
    </location>
</feature>
<dbReference type="OrthoDB" id="1877767at2759"/>
<dbReference type="Gene3D" id="2.60.40.4370">
    <property type="match status" value="1"/>
</dbReference>
<dbReference type="Pfam" id="PF10419">
    <property type="entry name" value="TFIIIC_sub6"/>
    <property type="match status" value="1"/>
</dbReference>
<accession>A0A556TQ69</accession>
<dbReference type="AlphaFoldDB" id="A0A556TQ69"/>
<dbReference type="GO" id="GO:0006383">
    <property type="term" value="P:transcription by RNA polymerase III"/>
    <property type="evidence" value="ECO:0007669"/>
    <property type="project" value="InterPro"/>
</dbReference>
<evidence type="ECO:0000256" key="1">
    <source>
        <dbReference type="SAM" id="MobiDB-lite"/>
    </source>
</evidence>
<keyword evidence="4" id="KW-1185">Reference proteome</keyword>
<protein>
    <submittedName>
        <fullName evidence="3">General transcription factor 3C polypeptide 6</fullName>
    </submittedName>
</protein>
<evidence type="ECO:0000313" key="3">
    <source>
        <dbReference type="EMBL" id="TSK34825.1"/>
    </source>
</evidence>
<comment type="caution">
    <text evidence="3">The sequence shown here is derived from an EMBL/GenBank/DDBJ whole genome shotgun (WGS) entry which is preliminary data.</text>
</comment>
<dbReference type="Proteomes" id="UP000319801">
    <property type="component" value="Unassembled WGS sequence"/>
</dbReference>
<dbReference type="GO" id="GO:0000127">
    <property type="term" value="C:transcription factor TFIIIC complex"/>
    <property type="evidence" value="ECO:0007669"/>
    <property type="project" value="TreeGrafter"/>
</dbReference>
<dbReference type="InterPro" id="IPR019481">
    <property type="entry name" value="TFIIIC_triple_barrel"/>
</dbReference>
<dbReference type="EMBL" id="VCAZ01000010">
    <property type="protein sequence ID" value="TSK34825.1"/>
    <property type="molecule type" value="Genomic_DNA"/>
</dbReference>
<evidence type="ECO:0000313" key="4">
    <source>
        <dbReference type="Proteomes" id="UP000319801"/>
    </source>
</evidence>
<evidence type="ECO:0000259" key="2">
    <source>
        <dbReference type="Pfam" id="PF10419"/>
    </source>
</evidence>
<reference evidence="3 4" key="1">
    <citation type="journal article" date="2019" name="Genome Biol. Evol.">
        <title>Whole-Genome Sequencing of the Giant Devil Catfish, Bagarius yarrelli.</title>
        <authorList>
            <person name="Jiang W."/>
            <person name="Lv Y."/>
            <person name="Cheng L."/>
            <person name="Yang K."/>
            <person name="Chao B."/>
            <person name="Wang X."/>
            <person name="Li Y."/>
            <person name="Pan X."/>
            <person name="You X."/>
            <person name="Zhang Y."/>
            <person name="Yang J."/>
            <person name="Li J."/>
            <person name="Zhang X."/>
            <person name="Liu S."/>
            <person name="Sun C."/>
            <person name="Yang J."/>
            <person name="Shi Q."/>
        </authorList>
    </citation>
    <scope>NUCLEOTIDE SEQUENCE [LARGE SCALE GENOMIC DNA]</scope>
    <source>
        <strain evidence="3">JWS20170419001</strain>
        <tissue evidence="3">Muscle</tissue>
    </source>
</reference>
<proteinExistence type="predicted"/>
<dbReference type="FunFam" id="2.60.40.4370:FF:000003">
    <property type="entry name" value="General transcription factor 3C polypeptide, putative"/>
    <property type="match status" value="1"/>
</dbReference>
<name>A0A556TQ69_BAGYA</name>